<gene>
    <name evidence="4" type="ORF">APQ99_01791</name>
    <name evidence="3" type="ORF">HBSAL_07355</name>
</gene>
<dbReference type="SMR" id="A0A4D6GX64"/>
<keyword evidence="1" id="KW-0378">Hydrolase</keyword>
<proteinExistence type="predicted"/>
<dbReference type="Proteomes" id="UP000296216">
    <property type="component" value="Chromosome"/>
</dbReference>
<dbReference type="AlphaFoldDB" id="A0A4D6GX64"/>
<evidence type="ECO:0000313" key="3">
    <source>
        <dbReference type="EMBL" id="QCC45122.1"/>
    </source>
</evidence>
<evidence type="ECO:0000313" key="6">
    <source>
        <dbReference type="Proteomes" id="UP000323075"/>
    </source>
</evidence>
<dbReference type="CDD" id="cd03443">
    <property type="entry name" value="PaaI_thioesterase"/>
    <property type="match status" value="1"/>
</dbReference>
<organism evidence="3 5">
    <name type="scientific">Halobacterium salinarum (strain ATCC 33171 / DSM 3754 / JCM 8978 / NBRC 102687 / NCIMB 764 / 91-R6)</name>
    <dbReference type="NCBI Taxonomy" id="2597657"/>
    <lineage>
        <taxon>Archaea</taxon>
        <taxon>Methanobacteriati</taxon>
        <taxon>Methanobacteriota</taxon>
        <taxon>Stenosarchaea group</taxon>
        <taxon>Halobacteria</taxon>
        <taxon>Halobacteriales</taxon>
        <taxon>Halobacteriaceae</taxon>
        <taxon>Halobacterium</taxon>
    </lineage>
</organism>
<dbReference type="Proteomes" id="UP000323075">
    <property type="component" value="Unassembled WGS sequence"/>
</dbReference>
<sequence length="151" mass="15585">MTGFDADDAAALIQSYVDDHGLLSFLGVSVEDASDGEMRLRIPYHEKLTNHGPGEGDVHGGIAATLIDTAGGLAVRSALPKPVAANVATIDLNVSYLRPARGDLIADASVVRVGSTVGVAEISVVTPADTADAEPTEVAVGRGSFRVFRDD</sequence>
<dbReference type="PANTHER" id="PTHR43240:SF20">
    <property type="entry name" value="MEDIUM_LONG-CHAIN ACYL-COA THIOESTERASE YIGI"/>
    <property type="match status" value="1"/>
</dbReference>
<dbReference type="GeneID" id="68694077"/>
<feature type="domain" description="Thioesterase" evidence="2">
    <location>
        <begin position="56"/>
        <end position="127"/>
    </location>
</feature>
<protein>
    <submittedName>
        <fullName evidence="3">PaaI family protein</fullName>
    </submittedName>
    <submittedName>
        <fullName evidence="4">Putative domain 1-containing protein</fullName>
    </submittedName>
</protein>
<dbReference type="NCBIfam" id="TIGR00369">
    <property type="entry name" value="unchar_dom_1"/>
    <property type="match status" value="1"/>
</dbReference>
<dbReference type="PANTHER" id="PTHR43240">
    <property type="entry name" value="1,4-DIHYDROXY-2-NAPHTHOYL-COA THIOESTERASE 1"/>
    <property type="match status" value="1"/>
</dbReference>
<evidence type="ECO:0000256" key="1">
    <source>
        <dbReference type="ARBA" id="ARBA00022801"/>
    </source>
</evidence>
<accession>A0A4D6GX64</accession>
<dbReference type="RefSeq" id="WP_010902968.1">
    <property type="nucleotide sequence ID" value="NZ_VRYN01000003.1"/>
</dbReference>
<reference evidence="4 6" key="2">
    <citation type="submission" date="2019-07" db="EMBL/GenBank/DDBJ databases">
        <title>Genomic Encyclopedia of Archaeal and Bacterial Type Strains, Phase II (KMG-II): from individual species to whole genera.</title>
        <authorList>
            <person name="Goeker M."/>
        </authorList>
    </citation>
    <scope>NUCLEOTIDE SEQUENCE [LARGE SCALE GENOMIC DNA]</scope>
    <source>
        <strain evidence="4 6">DSM 3754</strain>
    </source>
</reference>
<dbReference type="InterPro" id="IPR006683">
    <property type="entry name" value="Thioestr_dom"/>
</dbReference>
<evidence type="ECO:0000259" key="2">
    <source>
        <dbReference type="Pfam" id="PF03061"/>
    </source>
</evidence>
<reference evidence="3 5" key="1">
    <citation type="journal article" date="2019" name="Microbiol. Resour. Announc.">
        <title>The Genome Sequence of the Halobacterium salinarum Type Strain Is Closely Related to That of Laboratory Strains NRC-1 and R1.</title>
        <authorList>
            <person name="Pfeiffer F."/>
            <person name="Marchfelder A."/>
            <person name="Habermann B."/>
            <person name="Dyall-Smith M.L."/>
        </authorList>
    </citation>
    <scope>NUCLEOTIDE SEQUENCE [LARGE SCALE GENOMIC DNA]</scope>
    <source>
        <strain evidence="3">91-R6</strain>
        <strain evidence="5">ATCC 33171 / DSM 3754 / JCM 8978 / NBRC 102687 / NCIMB 764 / 91-R6</strain>
    </source>
</reference>
<dbReference type="GO" id="GO:0016787">
    <property type="term" value="F:hydrolase activity"/>
    <property type="evidence" value="ECO:0007669"/>
    <property type="project" value="UniProtKB-KW"/>
</dbReference>
<evidence type="ECO:0000313" key="4">
    <source>
        <dbReference type="EMBL" id="TYO76232.1"/>
    </source>
</evidence>
<name>A0A4D6GX64_HALS9</name>
<dbReference type="EMBL" id="VRYN01000003">
    <property type="protein sequence ID" value="TYO76232.1"/>
    <property type="molecule type" value="Genomic_DNA"/>
</dbReference>
<dbReference type="Pfam" id="PF03061">
    <property type="entry name" value="4HBT"/>
    <property type="match status" value="1"/>
</dbReference>
<dbReference type="InterPro" id="IPR003736">
    <property type="entry name" value="PAAI_dom"/>
</dbReference>
<evidence type="ECO:0000313" key="5">
    <source>
        <dbReference type="Proteomes" id="UP000296216"/>
    </source>
</evidence>
<dbReference type="Gene3D" id="3.10.129.10">
    <property type="entry name" value="Hotdog Thioesterase"/>
    <property type="match status" value="1"/>
</dbReference>
<dbReference type="InterPro" id="IPR029069">
    <property type="entry name" value="HotDog_dom_sf"/>
</dbReference>
<dbReference type="EMBL" id="CP038631">
    <property type="protein sequence ID" value="QCC45122.1"/>
    <property type="molecule type" value="Genomic_DNA"/>
</dbReference>
<reference evidence="3" key="3">
    <citation type="journal article" name="MicrobiologyOpen">
        <title>Whole-genome comparison between the type strain of Halobacterium salinarum (DSM 3754(T)) and the laboratory strains R1 and NRC-1.</title>
        <authorList>
            <person name="Pfeiffer F."/>
            <person name="Losensky G."/>
            <person name="Marchfelder A."/>
            <person name="Habermann B."/>
            <person name="Dyall-Smith M."/>
        </authorList>
    </citation>
    <scope>NUCLEOTIDE SEQUENCE</scope>
    <source>
        <strain evidence="3">91-R6</strain>
    </source>
</reference>
<dbReference type="SUPFAM" id="SSF54637">
    <property type="entry name" value="Thioesterase/thiol ester dehydrase-isomerase"/>
    <property type="match status" value="1"/>
</dbReference>